<reference evidence="2 3" key="1">
    <citation type="submission" date="2017-10" db="EMBL/GenBank/DDBJ databases">
        <title>Two draft genome sequences of Pusillimonas sp. strains isolated from a nitrate- and radionuclide-contaminated groundwater in Russia.</title>
        <authorList>
            <person name="Grouzdev D.S."/>
            <person name="Tourova T.P."/>
            <person name="Goeva M.A."/>
            <person name="Babich T.L."/>
            <person name="Sokolova D.S."/>
            <person name="Abdullin R."/>
            <person name="Poltaraus A.B."/>
            <person name="Toshchakov S.V."/>
            <person name="Nazina T.N."/>
        </authorList>
    </citation>
    <scope>NUCLEOTIDE SEQUENCE [LARGE SCALE GENOMIC DNA]</scope>
    <source>
        <strain evidence="2 3">JR1/69-2-13</strain>
    </source>
</reference>
<dbReference type="Proteomes" id="UP000234328">
    <property type="component" value="Unassembled WGS sequence"/>
</dbReference>
<feature type="transmembrane region" description="Helical" evidence="1">
    <location>
        <begin position="197"/>
        <end position="217"/>
    </location>
</feature>
<feature type="transmembrane region" description="Helical" evidence="1">
    <location>
        <begin position="229"/>
        <end position="247"/>
    </location>
</feature>
<organism evidence="2 3">
    <name type="scientific">Pollutimonas nitritireducens</name>
    <dbReference type="NCBI Taxonomy" id="2045209"/>
    <lineage>
        <taxon>Bacteria</taxon>
        <taxon>Pseudomonadati</taxon>
        <taxon>Pseudomonadota</taxon>
        <taxon>Betaproteobacteria</taxon>
        <taxon>Burkholderiales</taxon>
        <taxon>Alcaligenaceae</taxon>
        <taxon>Pollutimonas</taxon>
    </lineage>
</organism>
<feature type="transmembrane region" description="Helical" evidence="1">
    <location>
        <begin position="290"/>
        <end position="310"/>
    </location>
</feature>
<feature type="transmembrane region" description="Helical" evidence="1">
    <location>
        <begin position="400"/>
        <end position="423"/>
    </location>
</feature>
<evidence type="ECO:0000313" key="2">
    <source>
        <dbReference type="EMBL" id="PLC53641.1"/>
    </source>
</evidence>
<gene>
    <name evidence="2" type="ORF">CR155_12575</name>
</gene>
<keyword evidence="1" id="KW-1133">Transmembrane helix</keyword>
<feature type="transmembrane region" description="Helical" evidence="1">
    <location>
        <begin position="87"/>
        <end position="108"/>
    </location>
</feature>
<feature type="transmembrane region" description="Helical" evidence="1">
    <location>
        <begin position="316"/>
        <end position="338"/>
    </location>
</feature>
<evidence type="ECO:0000313" key="3">
    <source>
        <dbReference type="Proteomes" id="UP000234328"/>
    </source>
</evidence>
<feature type="transmembrane region" description="Helical" evidence="1">
    <location>
        <begin position="53"/>
        <end position="75"/>
    </location>
</feature>
<feature type="transmembrane region" description="Helical" evidence="1">
    <location>
        <begin position="114"/>
        <end position="139"/>
    </location>
</feature>
<feature type="transmembrane region" description="Helical" evidence="1">
    <location>
        <begin position="151"/>
        <end position="177"/>
    </location>
</feature>
<feature type="transmembrane region" description="Helical" evidence="1">
    <location>
        <begin position="259"/>
        <end position="278"/>
    </location>
</feature>
<keyword evidence="1" id="KW-0472">Membrane</keyword>
<dbReference type="AlphaFoldDB" id="A0A2N4UF48"/>
<dbReference type="RefSeq" id="WP_102070364.1">
    <property type="nucleotide sequence ID" value="NZ_PDNV01000007.1"/>
</dbReference>
<keyword evidence="3" id="KW-1185">Reference proteome</keyword>
<sequence>MRRALAFNNSPHLAVPLRFFLTVPVFALLASILLLVAGPQALASRWTPYALALTHLFTLGVLASAMAGAFMQILPVASGVNVLAPRLTSVVVHTTLTLGTLLLAVAFLRGQALLFGLALGALLVAFTSLLAACAGGLWIHRADAAKGADDVLLASRLALGALFITVALGGTLAAAFAWPGLTMPVLLLTDIHAGWGLLGWVGLLVIGVAYQVVPIFQVTELYPRPITRWMAPSIFILLATWTASLVFDFGSWHAGRVAAALVLIAYAIFAATTIYLLHTRKRPKPDATTLFWRTAMLSLSACALLWPVQVITKTDYSIALGILFIVGFAWSAINGMFYKILPFLLWFHAQNELPIALKGVPKVKDIIPDHAATRQFFAHACALPLLVAAAVWPAPFTRVAALAMAISVCWLGWNMASAIRLFLNAKKQIAASLEAYAAQQSRAATGRP</sequence>
<dbReference type="EMBL" id="PDNV01000007">
    <property type="protein sequence ID" value="PLC53641.1"/>
    <property type="molecule type" value="Genomic_DNA"/>
</dbReference>
<dbReference type="OrthoDB" id="5295665at2"/>
<accession>A0A2N4UF48</accession>
<proteinExistence type="predicted"/>
<protein>
    <submittedName>
        <fullName evidence="2">Uncharacterized protein</fullName>
    </submittedName>
</protein>
<keyword evidence="1" id="KW-0812">Transmembrane</keyword>
<comment type="caution">
    <text evidence="2">The sequence shown here is derived from an EMBL/GenBank/DDBJ whole genome shotgun (WGS) entry which is preliminary data.</text>
</comment>
<feature type="transmembrane region" description="Helical" evidence="1">
    <location>
        <begin position="376"/>
        <end position="394"/>
    </location>
</feature>
<name>A0A2N4UF48_9BURK</name>
<evidence type="ECO:0000256" key="1">
    <source>
        <dbReference type="SAM" id="Phobius"/>
    </source>
</evidence>